<feature type="signal peptide" evidence="1">
    <location>
        <begin position="1"/>
        <end position="19"/>
    </location>
</feature>
<dbReference type="OrthoDB" id="10254221at2759"/>
<dbReference type="Gene3D" id="3.40.50.720">
    <property type="entry name" value="NAD(P)-binding Rossmann-like Domain"/>
    <property type="match status" value="1"/>
</dbReference>
<dbReference type="PANTHER" id="PTHR43355">
    <property type="entry name" value="FLAVIN REDUCTASE (NADPH)"/>
    <property type="match status" value="1"/>
</dbReference>
<keyword evidence="4" id="KW-1185">Reference proteome</keyword>
<protein>
    <recommendedName>
        <fullName evidence="2">NAD(P)-binding domain-containing protein</fullName>
    </recommendedName>
</protein>
<evidence type="ECO:0000313" key="3">
    <source>
        <dbReference type="EMBL" id="KAJ4346386.1"/>
    </source>
</evidence>
<dbReference type="GO" id="GO:0016646">
    <property type="term" value="F:oxidoreductase activity, acting on the CH-NH group of donors, NAD or NADP as acceptor"/>
    <property type="evidence" value="ECO:0007669"/>
    <property type="project" value="TreeGrafter"/>
</dbReference>
<dbReference type="GeneID" id="80913845"/>
<name>A0A9W9C605_9PLEO</name>
<dbReference type="RefSeq" id="XP_056066186.1">
    <property type="nucleotide sequence ID" value="XM_056219059.1"/>
</dbReference>
<organism evidence="3 4">
    <name type="scientific">Didymosphaeria variabile</name>
    <dbReference type="NCBI Taxonomy" id="1932322"/>
    <lineage>
        <taxon>Eukaryota</taxon>
        <taxon>Fungi</taxon>
        <taxon>Dikarya</taxon>
        <taxon>Ascomycota</taxon>
        <taxon>Pezizomycotina</taxon>
        <taxon>Dothideomycetes</taxon>
        <taxon>Pleosporomycetidae</taxon>
        <taxon>Pleosporales</taxon>
        <taxon>Massarineae</taxon>
        <taxon>Didymosphaeriaceae</taxon>
        <taxon>Didymosphaeria</taxon>
    </lineage>
</organism>
<dbReference type="InterPro" id="IPR016040">
    <property type="entry name" value="NAD(P)-bd_dom"/>
</dbReference>
<sequence>MKVLLIGATGNVGLRLVAALLTHGHNVVAYVRSAQKLQSLLPASVYRQLSVVEGNAYDSHAIKNAIIHNDCEAVVNSAGVAAMAPWGKSDLPQIFAAVLEGVKQAGAERKKPLRVWFLGGLGVLSFPGSNSILSDHVPIFLAHRKNMALLKTLPPNTVDWSMICPSTMTPESSDFSVPTKSSHARLTASAGTPPLWQDSWMKHIPLIGKSLVAAMNASRYDTTLEQNADFIAHDLETRDSQYIGARVGIIDASR</sequence>
<proteinExistence type="predicted"/>
<dbReference type="Pfam" id="PF13460">
    <property type="entry name" value="NAD_binding_10"/>
    <property type="match status" value="1"/>
</dbReference>
<reference evidence="3" key="1">
    <citation type="submission" date="2022-10" db="EMBL/GenBank/DDBJ databases">
        <title>Tapping the CABI collections for fungal endophytes: first genome assemblies for Collariella, Neodidymelliopsis, Ascochyta clinopodiicola, Didymella pomorum, Didymosphaeria variabile, Neocosmospora piperis and Neocucurbitaria cava.</title>
        <authorList>
            <person name="Hill R."/>
        </authorList>
    </citation>
    <scope>NUCLEOTIDE SEQUENCE</scope>
    <source>
        <strain evidence="3">IMI 356815</strain>
    </source>
</reference>
<dbReference type="AlphaFoldDB" id="A0A9W9C605"/>
<dbReference type="Proteomes" id="UP001140513">
    <property type="component" value="Unassembled WGS sequence"/>
</dbReference>
<dbReference type="InterPro" id="IPR036291">
    <property type="entry name" value="NAD(P)-bd_dom_sf"/>
</dbReference>
<keyword evidence="1" id="KW-0732">Signal</keyword>
<gene>
    <name evidence="3" type="ORF">N0V89_010315</name>
</gene>
<evidence type="ECO:0000256" key="1">
    <source>
        <dbReference type="SAM" id="SignalP"/>
    </source>
</evidence>
<dbReference type="InterPro" id="IPR051606">
    <property type="entry name" value="Polyketide_Oxido-like"/>
</dbReference>
<accession>A0A9W9C605</accession>
<dbReference type="PANTHER" id="PTHR43355:SF7">
    <property type="entry name" value="NAD(P)-BINDING DOMAIN-CONTAINING PROTEIN"/>
    <property type="match status" value="1"/>
</dbReference>
<evidence type="ECO:0000313" key="4">
    <source>
        <dbReference type="Proteomes" id="UP001140513"/>
    </source>
</evidence>
<comment type="caution">
    <text evidence="3">The sequence shown here is derived from an EMBL/GenBank/DDBJ whole genome shotgun (WGS) entry which is preliminary data.</text>
</comment>
<evidence type="ECO:0000259" key="2">
    <source>
        <dbReference type="Pfam" id="PF13460"/>
    </source>
</evidence>
<dbReference type="SUPFAM" id="SSF51735">
    <property type="entry name" value="NAD(P)-binding Rossmann-fold domains"/>
    <property type="match status" value="1"/>
</dbReference>
<feature type="domain" description="NAD(P)-binding" evidence="2">
    <location>
        <begin position="7"/>
        <end position="172"/>
    </location>
</feature>
<dbReference type="EMBL" id="JAPEUX010000008">
    <property type="protein sequence ID" value="KAJ4346386.1"/>
    <property type="molecule type" value="Genomic_DNA"/>
</dbReference>
<feature type="chain" id="PRO_5040720873" description="NAD(P)-binding domain-containing protein" evidence="1">
    <location>
        <begin position="20"/>
        <end position="254"/>
    </location>
</feature>